<evidence type="ECO:0000256" key="5">
    <source>
        <dbReference type="ARBA" id="ARBA00023295"/>
    </source>
</evidence>
<proteinExistence type="inferred from homology"/>
<evidence type="ECO:0000313" key="11">
    <source>
        <dbReference type="EMBL" id="SHF73443.1"/>
    </source>
</evidence>
<dbReference type="Pfam" id="PF02838">
    <property type="entry name" value="Glyco_hydro_20b"/>
    <property type="match status" value="1"/>
</dbReference>
<dbReference type="PANTHER" id="PTHR22600">
    <property type="entry name" value="BETA-HEXOSAMINIDASE"/>
    <property type="match status" value="1"/>
</dbReference>
<dbReference type="AlphaFoldDB" id="A0A1M5E2I7"/>
<dbReference type="GO" id="GO:0016020">
    <property type="term" value="C:membrane"/>
    <property type="evidence" value="ECO:0007669"/>
    <property type="project" value="TreeGrafter"/>
</dbReference>
<dbReference type="Pfam" id="PF00728">
    <property type="entry name" value="Glyco_hydro_20"/>
    <property type="match status" value="1"/>
</dbReference>
<dbReference type="GO" id="GO:0004563">
    <property type="term" value="F:beta-N-acetylhexosaminidase activity"/>
    <property type="evidence" value="ECO:0007669"/>
    <property type="project" value="UniProtKB-EC"/>
</dbReference>
<dbReference type="RefSeq" id="WP_052950368.1">
    <property type="nucleotide sequence ID" value="NZ_FQVC01000012.1"/>
</dbReference>
<dbReference type="EMBL" id="FQVC01000012">
    <property type="protein sequence ID" value="SHF73443.1"/>
    <property type="molecule type" value="Genomic_DNA"/>
</dbReference>
<dbReference type="EC" id="3.2.1.52" evidence="3"/>
<evidence type="ECO:0000256" key="7">
    <source>
        <dbReference type="ARBA" id="ARBA00033000"/>
    </source>
</evidence>
<evidence type="ECO:0000259" key="10">
    <source>
        <dbReference type="Pfam" id="PF02838"/>
    </source>
</evidence>
<comment type="similarity">
    <text evidence="2">Belongs to the glycosyl hydrolase 20 family.</text>
</comment>
<dbReference type="SUPFAM" id="SSF51445">
    <property type="entry name" value="(Trans)glycosidases"/>
    <property type="match status" value="1"/>
</dbReference>
<dbReference type="InterPro" id="IPR015882">
    <property type="entry name" value="HEX_bac_N"/>
</dbReference>
<accession>A0A1M5E2I7</accession>
<gene>
    <name evidence="11" type="ORF">SAMN02745223_03435</name>
</gene>
<dbReference type="PANTHER" id="PTHR22600:SF57">
    <property type="entry name" value="BETA-N-ACETYLHEXOSAMINIDASE"/>
    <property type="match status" value="1"/>
</dbReference>
<dbReference type="InterPro" id="IPR015883">
    <property type="entry name" value="Glyco_hydro_20_cat"/>
</dbReference>
<dbReference type="InterPro" id="IPR029018">
    <property type="entry name" value="Hex-like_dom2"/>
</dbReference>
<evidence type="ECO:0000256" key="4">
    <source>
        <dbReference type="ARBA" id="ARBA00022801"/>
    </source>
</evidence>
<keyword evidence="4" id="KW-0378">Hydrolase</keyword>
<name>A0A1M5E2I7_9HYPH</name>
<evidence type="ECO:0000256" key="1">
    <source>
        <dbReference type="ARBA" id="ARBA00001231"/>
    </source>
</evidence>
<protein>
    <recommendedName>
        <fullName evidence="3">beta-N-acetylhexosaminidase</fullName>
        <ecNumber evidence="3">3.2.1.52</ecNumber>
    </recommendedName>
    <alternativeName>
        <fullName evidence="6">Beta-N-acetylhexosaminidase</fullName>
    </alternativeName>
    <alternativeName>
        <fullName evidence="7">N-acetyl-beta-glucosaminidase</fullName>
    </alternativeName>
</protein>
<organism evidence="11 12">
    <name type="scientific">Devosia limi DSM 17137</name>
    <dbReference type="NCBI Taxonomy" id="1121477"/>
    <lineage>
        <taxon>Bacteria</taxon>
        <taxon>Pseudomonadati</taxon>
        <taxon>Pseudomonadota</taxon>
        <taxon>Alphaproteobacteria</taxon>
        <taxon>Hyphomicrobiales</taxon>
        <taxon>Devosiaceae</taxon>
        <taxon>Devosia</taxon>
    </lineage>
</organism>
<feature type="domain" description="Glycoside hydrolase family 20 catalytic" evidence="9">
    <location>
        <begin position="277"/>
        <end position="621"/>
    </location>
</feature>
<keyword evidence="5" id="KW-0326">Glycosidase</keyword>
<feature type="domain" description="Beta-hexosaminidase bacterial type N-terminal" evidence="10">
    <location>
        <begin position="148"/>
        <end position="272"/>
    </location>
</feature>
<comment type="catalytic activity">
    <reaction evidence="1">
        <text>Hydrolysis of terminal non-reducing N-acetyl-D-hexosamine residues in N-acetyl-beta-D-hexosaminides.</text>
        <dbReference type="EC" id="3.2.1.52"/>
    </reaction>
</comment>
<feature type="active site" description="Proton donor" evidence="8">
    <location>
        <position position="450"/>
    </location>
</feature>
<dbReference type="Proteomes" id="UP000184533">
    <property type="component" value="Unassembled WGS sequence"/>
</dbReference>
<evidence type="ECO:0000256" key="2">
    <source>
        <dbReference type="ARBA" id="ARBA00006285"/>
    </source>
</evidence>
<evidence type="ECO:0000313" key="12">
    <source>
        <dbReference type="Proteomes" id="UP000184533"/>
    </source>
</evidence>
<evidence type="ECO:0000259" key="9">
    <source>
        <dbReference type="Pfam" id="PF00728"/>
    </source>
</evidence>
<dbReference type="PRINTS" id="PR00738">
    <property type="entry name" value="GLHYDRLASE20"/>
</dbReference>
<evidence type="ECO:0000256" key="8">
    <source>
        <dbReference type="PIRSR" id="PIRSR625705-1"/>
    </source>
</evidence>
<sequence>MASDWYCYVVESEWMPADLAGAARYTIVLHNRSAAPLSGFRLGMSGPALVVAEGPHQGCSVVTKLSNYCEIAPEAGFVLAPGASWTASLTLAFPARHWTDGAFTAMLITSDGQAQAVLTKPATNAGATTPPKRGVIRHPVAEPGVAPYAVIPWPNDVAAKGNRTAPSGLTLSAGEAEGQAAAAGFADLVGHLFPGEALVRSAEEGGYPVALAVDASLGAEAYAISFAAGSASVRANGRTGLLYGLITLGQMLRGARLYPQSFTFPTGGSISDAPGMEWRGCHFDVARQFYASGEVAQFLRTMAWNKLNRLHWHLSDDESWRVEIDAYPELTSKAAWRGHGMSIPPLLGSGPERSGGFYSKAVVRELVALAGSLGIEVVPEIDVPGHCYALIQTVSTLRDQGENGQYFSIQFFDNNSLNPALDRVYEVVETIFAELIELFPSPWFHVGADEVPHDAWDSSPQAQGLMSRVGGSEARNLQAYFLQKVQAFLTQKGKITGAWEEASEGGGIDKANCYLVGWRNVEANQRLAGEGYDVVVSPAQRYYLDMANGPDWFEPGAAWAGWSSLEMTYAFVPDAGWNAAERAHFKGVQGAIWSEPMTERAVFDRLVYPRLSAIAETGWTRPESKSWARFVGSVALMPALYGMRE</sequence>
<dbReference type="InterPro" id="IPR025705">
    <property type="entry name" value="Beta_hexosaminidase_sua/sub"/>
</dbReference>
<dbReference type="Gene3D" id="3.20.20.80">
    <property type="entry name" value="Glycosidases"/>
    <property type="match status" value="1"/>
</dbReference>
<dbReference type="GO" id="GO:0030203">
    <property type="term" value="P:glycosaminoglycan metabolic process"/>
    <property type="evidence" value="ECO:0007669"/>
    <property type="project" value="TreeGrafter"/>
</dbReference>
<evidence type="ECO:0000256" key="6">
    <source>
        <dbReference type="ARBA" id="ARBA00030512"/>
    </source>
</evidence>
<dbReference type="OrthoDB" id="9763537at2"/>
<dbReference type="GO" id="GO:0005975">
    <property type="term" value="P:carbohydrate metabolic process"/>
    <property type="evidence" value="ECO:0007669"/>
    <property type="project" value="InterPro"/>
</dbReference>
<dbReference type="InterPro" id="IPR017853">
    <property type="entry name" value="GH"/>
</dbReference>
<dbReference type="SUPFAM" id="SSF55545">
    <property type="entry name" value="beta-N-acetylhexosaminidase-like domain"/>
    <property type="match status" value="1"/>
</dbReference>
<dbReference type="CDD" id="cd06563">
    <property type="entry name" value="GH20_chitobiase-like"/>
    <property type="match status" value="1"/>
</dbReference>
<reference evidence="11 12" key="1">
    <citation type="submission" date="2016-11" db="EMBL/GenBank/DDBJ databases">
        <authorList>
            <person name="Jaros S."/>
            <person name="Januszkiewicz K."/>
            <person name="Wedrychowicz H."/>
        </authorList>
    </citation>
    <scope>NUCLEOTIDE SEQUENCE [LARGE SCALE GENOMIC DNA]</scope>
    <source>
        <strain evidence="11 12">DSM 17137</strain>
    </source>
</reference>
<evidence type="ECO:0000256" key="3">
    <source>
        <dbReference type="ARBA" id="ARBA00012663"/>
    </source>
</evidence>
<dbReference type="Gene3D" id="3.30.379.10">
    <property type="entry name" value="Chitobiase/beta-hexosaminidase domain 2-like"/>
    <property type="match status" value="1"/>
</dbReference>